<sequence>MRASIDEDPRLRPVTAADRVWTGVTTTGDGRVFVSFPSADGPGVQVGEVVSDGRITPFPNEAWNEVRADHDPDGAFVHVNGLRIGPDGNLWIIDAGSPGIGLPVVPGGPRLIVVDTDTATVVRIYDLAPALRERSYVDDLRFNGRMGYLTDAGAPGLLVLDLETGTCRRLLDGHPSTVARRPLRADGEMLRDMDGKELRIHADQLEVSPDGRYLYYQPASGPMYRIETRCLDDPAIPAEVVAERVEPWVDTPTTGGTAIDAAGVIYLSDVDRRRILAIGLDRRMETLVTDPRLVWGDAMWLDGTGQLWIPAAQLNRTPGLAGGRSSVDYPVWVYRLPVNAVPPANDHS</sequence>
<dbReference type="PANTHER" id="PTHR10009">
    <property type="entry name" value="PROTEIN YELLOW-RELATED"/>
    <property type="match status" value="1"/>
</dbReference>
<gene>
    <name evidence="3" type="ORF">H4W31_001045</name>
</gene>
<dbReference type="Gene3D" id="2.120.10.30">
    <property type="entry name" value="TolB, C-terminal domain"/>
    <property type="match status" value="1"/>
</dbReference>
<dbReference type="AlphaFoldDB" id="A0A927LZK1"/>
<proteinExistence type="predicted"/>
<comment type="subcellular location">
    <subcellularLocation>
        <location evidence="1">Secreted</location>
    </subcellularLocation>
</comment>
<dbReference type="EMBL" id="JADBEB010000001">
    <property type="protein sequence ID" value="MBE1485407.1"/>
    <property type="molecule type" value="Genomic_DNA"/>
</dbReference>
<evidence type="ECO:0000256" key="1">
    <source>
        <dbReference type="ARBA" id="ARBA00004613"/>
    </source>
</evidence>
<comment type="caution">
    <text evidence="3">The sequence shown here is derived from an EMBL/GenBank/DDBJ whole genome shotgun (WGS) entry which is preliminary data.</text>
</comment>
<evidence type="ECO:0000313" key="4">
    <source>
        <dbReference type="Proteomes" id="UP000649753"/>
    </source>
</evidence>
<dbReference type="InterPro" id="IPR011042">
    <property type="entry name" value="6-blade_b-propeller_TolB-like"/>
</dbReference>
<dbReference type="RefSeq" id="WP_192765597.1">
    <property type="nucleotide sequence ID" value="NZ_JADBEB010000001.1"/>
</dbReference>
<dbReference type="InterPro" id="IPR017996">
    <property type="entry name" value="MRJP/yellow-related"/>
</dbReference>
<protein>
    <submittedName>
        <fullName evidence="3">Sugar lactone lactonase YvrE</fullName>
    </submittedName>
</protein>
<accession>A0A927LZK1</accession>
<dbReference type="SUPFAM" id="SSF101898">
    <property type="entry name" value="NHL repeat"/>
    <property type="match status" value="1"/>
</dbReference>
<organism evidence="3 4">
    <name type="scientific">Plantactinospora soyae</name>
    <dbReference type="NCBI Taxonomy" id="1544732"/>
    <lineage>
        <taxon>Bacteria</taxon>
        <taxon>Bacillati</taxon>
        <taxon>Actinomycetota</taxon>
        <taxon>Actinomycetes</taxon>
        <taxon>Micromonosporales</taxon>
        <taxon>Micromonosporaceae</taxon>
        <taxon>Plantactinospora</taxon>
    </lineage>
</organism>
<keyword evidence="2" id="KW-0964">Secreted</keyword>
<dbReference type="GO" id="GO:0005576">
    <property type="term" value="C:extracellular region"/>
    <property type="evidence" value="ECO:0007669"/>
    <property type="project" value="UniProtKB-SubCell"/>
</dbReference>
<evidence type="ECO:0000256" key="2">
    <source>
        <dbReference type="ARBA" id="ARBA00022525"/>
    </source>
</evidence>
<reference evidence="3" key="1">
    <citation type="submission" date="2020-10" db="EMBL/GenBank/DDBJ databases">
        <title>Sequencing the genomes of 1000 actinobacteria strains.</title>
        <authorList>
            <person name="Klenk H.-P."/>
        </authorList>
    </citation>
    <scope>NUCLEOTIDE SEQUENCE</scope>
    <source>
        <strain evidence="3">DSM 46832</strain>
    </source>
</reference>
<evidence type="ECO:0000313" key="3">
    <source>
        <dbReference type="EMBL" id="MBE1485407.1"/>
    </source>
</evidence>
<name>A0A927LZK1_9ACTN</name>
<dbReference type="Pfam" id="PF03022">
    <property type="entry name" value="MRJP"/>
    <property type="match status" value="1"/>
</dbReference>
<keyword evidence="4" id="KW-1185">Reference proteome</keyword>
<dbReference type="Proteomes" id="UP000649753">
    <property type="component" value="Unassembled WGS sequence"/>
</dbReference>
<dbReference type="PANTHER" id="PTHR10009:SF18">
    <property type="entry name" value="PROTEIN YELLOW-LIKE PROTEIN"/>
    <property type="match status" value="1"/>
</dbReference>